<dbReference type="InterPro" id="IPR004101">
    <property type="entry name" value="Mur_ligase_C"/>
</dbReference>
<dbReference type="Gene3D" id="3.40.1190.10">
    <property type="entry name" value="Mur-like, catalytic domain"/>
    <property type="match status" value="1"/>
</dbReference>
<keyword evidence="5 9" id="KW-0132">Cell division</keyword>
<dbReference type="Gene3D" id="3.90.190.20">
    <property type="entry name" value="Mur ligase, C-terminal domain"/>
    <property type="match status" value="1"/>
</dbReference>
<dbReference type="InterPro" id="IPR018109">
    <property type="entry name" value="Folylpolyglutamate_synth_CS"/>
</dbReference>
<feature type="domain" description="Mur ligase C-terminal" evidence="12">
    <location>
        <begin position="332"/>
        <end position="448"/>
    </location>
</feature>
<dbReference type="EMBL" id="JAKNCT010000008">
    <property type="protein sequence ID" value="MCG5031256.1"/>
    <property type="molecule type" value="Genomic_DNA"/>
</dbReference>
<evidence type="ECO:0000256" key="11">
    <source>
        <dbReference type="SAM" id="MobiDB-lite"/>
    </source>
</evidence>
<reference evidence="14 15" key="1">
    <citation type="submission" date="2022-02" db="EMBL/GenBank/DDBJ databases">
        <title>Mesosutterella porci, a novel member of the family Sutterellaceae from pig feces.</title>
        <authorList>
            <person name="Wylensek D."/>
            <person name="Clavel T."/>
        </authorList>
    </citation>
    <scope>NUCLEOTIDE SEQUENCE [LARGE SCALE GENOMIC DNA]</scope>
    <source>
        <strain evidence="15">oilRF-744-wt-GAM-9</strain>
    </source>
</reference>
<evidence type="ECO:0000313" key="14">
    <source>
        <dbReference type="EMBL" id="MCG5031256.1"/>
    </source>
</evidence>
<feature type="region of interest" description="Disordered" evidence="11">
    <location>
        <begin position="237"/>
        <end position="257"/>
    </location>
</feature>
<evidence type="ECO:0000259" key="13">
    <source>
        <dbReference type="Pfam" id="PF08245"/>
    </source>
</evidence>
<gene>
    <name evidence="9 14" type="primary">murD</name>
    <name evidence="14" type="ORF">MAF45_07360</name>
</gene>
<dbReference type="Pfam" id="PF02875">
    <property type="entry name" value="Mur_ligase_C"/>
    <property type="match status" value="1"/>
</dbReference>
<dbReference type="EC" id="6.3.2.9" evidence="9 10"/>
<dbReference type="InterPro" id="IPR036615">
    <property type="entry name" value="Mur_ligase_C_dom_sf"/>
</dbReference>
<dbReference type="Pfam" id="PF21799">
    <property type="entry name" value="MurD-like_N"/>
    <property type="match status" value="1"/>
</dbReference>
<comment type="catalytic activity">
    <reaction evidence="9 10">
        <text>UDP-N-acetyl-alpha-D-muramoyl-L-alanine + D-glutamate + ATP = UDP-N-acetyl-alpha-D-muramoyl-L-alanyl-D-glutamate + ADP + phosphate + H(+)</text>
        <dbReference type="Rhea" id="RHEA:16429"/>
        <dbReference type="ChEBI" id="CHEBI:15378"/>
        <dbReference type="ChEBI" id="CHEBI:29986"/>
        <dbReference type="ChEBI" id="CHEBI:30616"/>
        <dbReference type="ChEBI" id="CHEBI:43474"/>
        <dbReference type="ChEBI" id="CHEBI:83898"/>
        <dbReference type="ChEBI" id="CHEBI:83900"/>
        <dbReference type="ChEBI" id="CHEBI:456216"/>
        <dbReference type="EC" id="6.3.2.9"/>
    </reaction>
</comment>
<comment type="similarity">
    <text evidence="9">Belongs to the MurCDEF family.</text>
</comment>
<proteinExistence type="inferred from homology"/>
<keyword evidence="6 9" id="KW-0547">Nucleotide-binding</keyword>
<evidence type="ECO:0000256" key="9">
    <source>
        <dbReference type="HAMAP-Rule" id="MF_00639"/>
    </source>
</evidence>
<evidence type="ECO:0000256" key="6">
    <source>
        <dbReference type="ARBA" id="ARBA00022741"/>
    </source>
</evidence>
<dbReference type="PROSITE" id="PS01011">
    <property type="entry name" value="FOLYLPOLYGLU_SYNT_1"/>
    <property type="match status" value="1"/>
</dbReference>
<dbReference type="InterPro" id="IPR013221">
    <property type="entry name" value="Mur_ligase_cen"/>
</dbReference>
<dbReference type="InterPro" id="IPR005762">
    <property type="entry name" value="MurD"/>
</dbReference>
<comment type="subcellular location">
    <subcellularLocation>
        <location evidence="1 9 10">Cytoplasm</location>
    </subcellularLocation>
</comment>
<keyword evidence="7 9" id="KW-0067">ATP-binding</keyword>
<dbReference type="SUPFAM" id="SSF51984">
    <property type="entry name" value="MurCD N-terminal domain"/>
    <property type="match status" value="1"/>
</dbReference>
<dbReference type="Gene3D" id="3.40.50.720">
    <property type="entry name" value="NAD(P)-binding Rossmann-like Domain"/>
    <property type="match status" value="1"/>
</dbReference>
<comment type="caution">
    <text evidence="14">The sequence shown here is derived from an EMBL/GenBank/DDBJ whole genome shotgun (WGS) entry which is preliminary data.</text>
</comment>
<name>A0ABS9MRK7_9BURK</name>
<dbReference type="InterPro" id="IPR036565">
    <property type="entry name" value="Mur-like_cat_sf"/>
</dbReference>
<organism evidence="14 15">
    <name type="scientific">Mesosutterella porci</name>
    <dbReference type="NCBI Taxonomy" id="2915351"/>
    <lineage>
        <taxon>Bacteria</taxon>
        <taxon>Pseudomonadati</taxon>
        <taxon>Pseudomonadota</taxon>
        <taxon>Betaproteobacteria</taxon>
        <taxon>Burkholderiales</taxon>
        <taxon>Sutterellaceae</taxon>
        <taxon>Mesosutterella</taxon>
    </lineage>
</organism>
<keyword evidence="15" id="KW-1185">Reference proteome</keyword>
<dbReference type="PANTHER" id="PTHR43692">
    <property type="entry name" value="UDP-N-ACETYLMURAMOYLALANINE--D-GLUTAMATE LIGASE"/>
    <property type="match status" value="1"/>
</dbReference>
<evidence type="ECO:0000256" key="8">
    <source>
        <dbReference type="ARBA" id="ARBA00023306"/>
    </source>
</evidence>
<dbReference type="RefSeq" id="WP_237978989.1">
    <property type="nucleotide sequence ID" value="NZ_JAKNCT010000008.1"/>
</dbReference>
<evidence type="ECO:0000256" key="3">
    <source>
        <dbReference type="ARBA" id="ARBA00022490"/>
    </source>
</evidence>
<dbReference type="SUPFAM" id="SSF53244">
    <property type="entry name" value="MurD-like peptide ligases, peptide-binding domain"/>
    <property type="match status" value="1"/>
</dbReference>
<keyword evidence="3 9" id="KW-0963">Cytoplasm</keyword>
<sequence length="480" mass="50915">MSTQKAVVLGLGSSGFNAALYLAGRGFDVLVQDTRRQPPLLDRLRSEVPSAKFSSPMDPAGLDGAQLVMISPGLSPRFSAAAPVVKAARERGIEVVGEIELFARELERLRGQTGYSPCVIGVTGTNGKTTTTSLTTRMLLESGLTAVAAGNIGPSAIRELSMRAASGELPQVWVLELSSFQLETTSSLHCRAAVITNVTQDHLDWHGGFGPYVEAKRRIFTPGTLEVLNRGDRLSMESARPGERTETFGLDEPKRPGDWGLTESDGVQWLCRSRLDDAGGLRLERLMPVSALKIRGLHNALNALTSLSLALAAGADLGAALRALQAYRGEPHRTEFVQSVRGVDFIDDSKGTDVGATAAGLEGLGSAGAKLIVILGGDGKGQDFSLLEPAVKRWAKGAVTFGRDGGIIARAIEPSGVPHSAAPDLEQAVRQAFAMARAGDTVLLSPACASWDMFPNYVERAKLFREVVARIASEEAGRSC</sequence>
<evidence type="ECO:0000256" key="7">
    <source>
        <dbReference type="ARBA" id="ARBA00022840"/>
    </source>
</evidence>
<evidence type="ECO:0000259" key="12">
    <source>
        <dbReference type="Pfam" id="PF02875"/>
    </source>
</evidence>
<dbReference type="NCBIfam" id="TIGR01087">
    <property type="entry name" value="murD"/>
    <property type="match status" value="1"/>
</dbReference>
<evidence type="ECO:0000256" key="5">
    <source>
        <dbReference type="ARBA" id="ARBA00022618"/>
    </source>
</evidence>
<evidence type="ECO:0000256" key="2">
    <source>
        <dbReference type="ARBA" id="ARBA00004752"/>
    </source>
</evidence>
<dbReference type="SUPFAM" id="SSF53623">
    <property type="entry name" value="MurD-like peptide ligases, catalytic domain"/>
    <property type="match status" value="1"/>
</dbReference>
<evidence type="ECO:0000313" key="15">
    <source>
        <dbReference type="Proteomes" id="UP001297600"/>
    </source>
</evidence>
<keyword evidence="9 10" id="KW-0961">Cell wall biogenesis/degradation</keyword>
<comment type="pathway">
    <text evidence="2 9 10">Cell wall biogenesis; peptidoglycan biosynthesis.</text>
</comment>
<evidence type="ECO:0000256" key="1">
    <source>
        <dbReference type="ARBA" id="ARBA00004496"/>
    </source>
</evidence>
<dbReference type="HAMAP" id="MF_00639">
    <property type="entry name" value="MurD"/>
    <property type="match status" value="1"/>
</dbReference>
<evidence type="ECO:0000256" key="4">
    <source>
        <dbReference type="ARBA" id="ARBA00022598"/>
    </source>
</evidence>
<keyword evidence="9 10" id="KW-0573">Peptidoglycan synthesis</keyword>
<dbReference type="GO" id="GO:0008764">
    <property type="term" value="F:UDP-N-acetylmuramoylalanine-D-glutamate ligase activity"/>
    <property type="evidence" value="ECO:0007669"/>
    <property type="project" value="UniProtKB-EC"/>
</dbReference>
<keyword evidence="9 10" id="KW-0133">Cell shape</keyword>
<protein>
    <recommendedName>
        <fullName evidence="9 10">UDP-N-acetylmuramoylalanine--D-glutamate ligase</fullName>
        <ecNumber evidence="9 10">6.3.2.9</ecNumber>
    </recommendedName>
    <alternativeName>
        <fullName evidence="9">D-glutamic acid-adding enzyme</fullName>
    </alternativeName>
    <alternativeName>
        <fullName evidence="9">UDP-N-acetylmuramoyl-L-alanyl-D-glutamate synthetase</fullName>
    </alternativeName>
</protein>
<keyword evidence="4 9" id="KW-0436">Ligase</keyword>
<keyword evidence="8 9" id="KW-0131">Cell cycle</keyword>
<comment type="function">
    <text evidence="9 10">Cell wall formation. Catalyzes the addition of glutamate to the nucleotide precursor UDP-N-acetylmuramoyl-L-alanine (UMA).</text>
</comment>
<dbReference type="PANTHER" id="PTHR43692:SF1">
    <property type="entry name" value="UDP-N-ACETYLMURAMOYLALANINE--D-GLUTAMATE LIGASE"/>
    <property type="match status" value="1"/>
</dbReference>
<dbReference type="Proteomes" id="UP001297600">
    <property type="component" value="Unassembled WGS sequence"/>
</dbReference>
<accession>A0ABS9MRK7</accession>
<evidence type="ECO:0000256" key="10">
    <source>
        <dbReference type="RuleBase" id="RU003664"/>
    </source>
</evidence>
<dbReference type="Pfam" id="PF08245">
    <property type="entry name" value="Mur_ligase_M"/>
    <property type="match status" value="1"/>
</dbReference>
<feature type="binding site" evidence="9">
    <location>
        <begin position="124"/>
        <end position="130"/>
    </location>
    <ligand>
        <name>ATP</name>
        <dbReference type="ChEBI" id="CHEBI:30616"/>
    </ligand>
</feature>
<feature type="domain" description="Mur ligase central" evidence="13">
    <location>
        <begin position="122"/>
        <end position="309"/>
    </location>
</feature>